<organism evidence="6 7">
    <name type="scientific">Massilia eurypsychrophila</name>
    <dbReference type="NCBI Taxonomy" id="1485217"/>
    <lineage>
        <taxon>Bacteria</taxon>
        <taxon>Pseudomonadati</taxon>
        <taxon>Pseudomonadota</taxon>
        <taxon>Betaproteobacteria</taxon>
        <taxon>Burkholderiales</taxon>
        <taxon>Oxalobacteraceae</taxon>
        <taxon>Telluria group</taxon>
        <taxon>Massilia</taxon>
    </lineage>
</organism>
<dbReference type="AlphaFoldDB" id="A0A2G8TFR6"/>
<dbReference type="RefSeq" id="WP_099788387.1">
    <property type="nucleotide sequence ID" value="NZ_JBHLYV010000032.1"/>
</dbReference>
<dbReference type="InterPro" id="IPR001597">
    <property type="entry name" value="ArAA_b-elim_lyase/Thr_aldolase"/>
</dbReference>
<protein>
    <submittedName>
        <fullName evidence="6">Threonine aldolase</fullName>
    </submittedName>
</protein>
<sequence>MTDAELLASCHTVFPGHKARTPAQMFAAMGAWCEEHGVAHDVYGSGALLQQFEQKIAALLGFESAVFCISGTMAQVTALRLACDDRASRLVALHPTSHILVHEKSNYQLLGHFDALQAGDRHRPWSVDDLAAIPDRLGAVAMEVPMREIGGQNPSWAELEAIKAHCRQRGAHLHMDGARLWEAAAGFKRTPRDVAAGFDSAYVSLYKGIGGLGGALLAGNGPFVARAAEWFRRQGGNVIHRSPYVVAAAMQFDQRLAAMPGYFARTEWLYGELRAHPLIKPNPAAPQANMLHLHLPVSRERALGIRNHLAAQHGIWLFSRASHAALEGTSVVEIYVGDNLLDMPDGAVREALTLFSSALAA</sequence>
<dbReference type="InterPro" id="IPR015421">
    <property type="entry name" value="PyrdxlP-dep_Trfase_major"/>
</dbReference>
<evidence type="ECO:0000256" key="3">
    <source>
        <dbReference type="ARBA" id="ARBA00011881"/>
    </source>
</evidence>
<feature type="domain" description="Aromatic amino acid beta-eliminating lyase/threonine aldolase" evidence="5">
    <location>
        <begin position="29"/>
        <end position="294"/>
    </location>
</feature>
<evidence type="ECO:0000313" key="6">
    <source>
        <dbReference type="EMBL" id="PIL44882.1"/>
    </source>
</evidence>
<name>A0A2G8TFR6_9BURK</name>
<dbReference type="GO" id="GO:0005829">
    <property type="term" value="C:cytosol"/>
    <property type="evidence" value="ECO:0007669"/>
    <property type="project" value="TreeGrafter"/>
</dbReference>
<comment type="similarity">
    <text evidence="2">Belongs to the threonine aldolase family.</text>
</comment>
<dbReference type="GO" id="GO:0006545">
    <property type="term" value="P:glycine biosynthetic process"/>
    <property type="evidence" value="ECO:0007669"/>
    <property type="project" value="TreeGrafter"/>
</dbReference>
<dbReference type="EMBL" id="PDOC01000005">
    <property type="protein sequence ID" value="PIL44882.1"/>
    <property type="molecule type" value="Genomic_DNA"/>
</dbReference>
<dbReference type="InterPro" id="IPR015424">
    <property type="entry name" value="PyrdxlP-dep_Trfase"/>
</dbReference>
<dbReference type="Gene3D" id="3.40.640.10">
    <property type="entry name" value="Type I PLP-dependent aspartate aminotransferase-like (Major domain)"/>
    <property type="match status" value="1"/>
</dbReference>
<keyword evidence="7" id="KW-1185">Reference proteome</keyword>
<comment type="subunit">
    <text evidence="3">Homotetramer.</text>
</comment>
<accession>A0A2G8TFR6</accession>
<dbReference type="GO" id="GO:0008732">
    <property type="term" value="F:L-allo-threonine aldolase activity"/>
    <property type="evidence" value="ECO:0007669"/>
    <property type="project" value="TreeGrafter"/>
</dbReference>
<dbReference type="OrthoDB" id="9774495at2"/>
<dbReference type="Pfam" id="PF01212">
    <property type="entry name" value="Beta_elim_lyase"/>
    <property type="match status" value="1"/>
</dbReference>
<dbReference type="InterPro" id="IPR015422">
    <property type="entry name" value="PyrdxlP-dep_Trfase_small"/>
</dbReference>
<keyword evidence="4" id="KW-0663">Pyridoxal phosphate</keyword>
<proteinExistence type="inferred from homology"/>
<dbReference type="Proteomes" id="UP000230390">
    <property type="component" value="Unassembled WGS sequence"/>
</dbReference>
<evidence type="ECO:0000256" key="1">
    <source>
        <dbReference type="ARBA" id="ARBA00001933"/>
    </source>
</evidence>
<dbReference type="Gene3D" id="3.90.1150.10">
    <property type="entry name" value="Aspartate Aminotransferase, domain 1"/>
    <property type="match status" value="1"/>
</dbReference>
<comment type="cofactor">
    <cofactor evidence="1">
        <name>pyridoxal 5'-phosphate</name>
        <dbReference type="ChEBI" id="CHEBI:597326"/>
    </cofactor>
</comment>
<dbReference type="PANTHER" id="PTHR48097">
    <property type="entry name" value="L-THREONINE ALDOLASE-RELATED"/>
    <property type="match status" value="1"/>
</dbReference>
<evidence type="ECO:0000256" key="4">
    <source>
        <dbReference type="ARBA" id="ARBA00022898"/>
    </source>
</evidence>
<dbReference type="GO" id="GO:0006567">
    <property type="term" value="P:L-threonine catabolic process"/>
    <property type="evidence" value="ECO:0007669"/>
    <property type="project" value="TreeGrafter"/>
</dbReference>
<reference evidence="6 7" key="1">
    <citation type="submission" date="2017-10" db="EMBL/GenBank/DDBJ databases">
        <title>Massilia psychrophilum sp. nov., a novel purple-pigmented bacterium isolated from Tianshan glacier, Xinjiang Municipality, China.</title>
        <authorList>
            <person name="Wang H."/>
        </authorList>
    </citation>
    <scope>NUCLEOTIDE SEQUENCE [LARGE SCALE GENOMIC DNA]</scope>
    <source>
        <strain evidence="6 7">JCM 30074</strain>
    </source>
</reference>
<evidence type="ECO:0000259" key="5">
    <source>
        <dbReference type="Pfam" id="PF01212"/>
    </source>
</evidence>
<comment type="caution">
    <text evidence="6">The sequence shown here is derived from an EMBL/GenBank/DDBJ whole genome shotgun (WGS) entry which is preliminary data.</text>
</comment>
<gene>
    <name evidence="6" type="ORF">CR105_10385</name>
</gene>
<dbReference type="PANTHER" id="PTHR48097:SF9">
    <property type="entry name" value="L-THREONINE ALDOLASE"/>
    <property type="match status" value="1"/>
</dbReference>
<evidence type="ECO:0000313" key="7">
    <source>
        <dbReference type="Proteomes" id="UP000230390"/>
    </source>
</evidence>
<dbReference type="SUPFAM" id="SSF53383">
    <property type="entry name" value="PLP-dependent transferases"/>
    <property type="match status" value="1"/>
</dbReference>
<evidence type="ECO:0000256" key="2">
    <source>
        <dbReference type="ARBA" id="ARBA00006966"/>
    </source>
</evidence>